<feature type="region of interest" description="Disordered" evidence="1">
    <location>
        <begin position="1046"/>
        <end position="1085"/>
    </location>
</feature>
<reference evidence="2 3" key="1">
    <citation type="submission" date="2024-02" db="EMBL/GenBank/DDBJ databases">
        <title>Discinaceae phylogenomics.</title>
        <authorList>
            <person name="Dirks A.C."/>
            <person name="James T.Y."/>
        </authorList>
    </citation>
    <scope>NUCLEOTIDE SEQUENCE [LARGE SCALE GENOMIC DNA]</scope>
    <source>
        <strain evidence="2 3">ACD0624</strain>
    </source>
</reference>
<keyword evidence="3" id="KW-1185">Reference proteome</keyword>
<feature type="region of interest" description="Disordered" evidence="1">
    <location>
        <begin position="729"/>
        <end position="785"/>
    </location>
</feature>
<feature type="compositionally biased region" description="Pro residues" evidence="1">
    <location>
        <begin position="1127"/>
        <end position="1138"/>
    </location>
</feature>
<feature type="compositionally biased region" description="Polar residues" evidence="1">
    <location>
        <begin position="482"/>
        <end position="508"/>
    </location>
</feature>
<feature type="region of interest" description="Disordered" evidence="1">
    <location>
        <begin position="980"/>
        <end position="1031"/>
    </location>
</feature>
<feature type="compositionally biased region" description="Polar residues" evidence="1">
    <location>
        <begin position="696"/>
        <end position="705"/>
    </location>
</feature>
<sequence>MDRPSKPDVLDLHSHQSSTSTRARSRSIGSVEKPLSSNGSSIYSLTNPQLTCVSPEPAYIAASAATGIVTGNHEDFLQDESNAGHPTLTIPVTPASLKLINQFLDFLLYSFLSSAKSTSLKALRPAISEVLRSRLAKEAVAGADQELNSYLGGGDDEDAGFGGMDEFQGNSADWDLDSTWKRTRLLCMVYSSLGDIEEDDEEVYSGYGNLEGIVGSQQYEQNSAMPGVVSPAVAIWLTSVLEFMGEQTLLLAGHAAINRFTQRMTAAGYGDHLCDAKCVVERERPMVEELDTEKVALNSSLGRLWRQWRKRARGRGSSFSVSSHHGVYLQCAASRKSSSSTLASTLAESRNPQPETPELRGILQQVNNEIELNSEEAFNDQSERGLLTPIVEATMVISSKSDVDSYLVSGRTECSQKRRTQSLVLMPWTTTEAPFFLRSSSTKRPSSLPDITRSDFPDPSVEGAAETEDQGIEPKDIDPDFFTSTKLRPTSTKPGFLEQLSSSTQEQTLGEVEVKAAPASDGKAALVSSSPRDGGHTGAIGLACTSDVSVPPASRPSSKRSISQESHVMSVPRTVEQQRYDRFPPSSRRPSELVESRRASTFQEQRAADRRPSATTLNEFLDHAVVSDDDSSIINSQRDFRGGRLTPGGTNYIAPDYFTHSKQASSASSKYSQHSYLSDRKLGQLTLIQPPCSTTSLPITGNNMRAWTPPHTPNKTRRSLSFGMIPRPVTAHSGTSQSSTKLKSLIPWPMENVKTKVPESDDDSRSSLHSERPSMKLANSDDKERSFEELISSGDTIHCTITPDPLRRMETKEVPRTATSALADFLRNTGPDSKDVRVAPPSRSGFSRPSTARAIPIIPKDSSAEDVASLSHLLRSTSIPPAETGTQTPTSSIPSPHLSSYLQNHQHNYPGTGSGTVSPMASSFGSTPVSPGGITGIPAVLRQKRSHSHSSCSGSRLVARDASGFTTSDSTSALADFFRNTTPPIDAEGQATQRRISRSVAPFRNTMDSDQFELPEGPEHESENVENNELPPSDLVFLSSAVAPPESYQSSFSSSTALLPSNPKQQHDYGAINSVSEPKRKQNRVRDPYAIDFDELDDDDEDIEALSLILPKKRREEESLMEFLRNVPPPPQPTPPPENEAMRTVQKKNSSVSLISRFGRTNRKNSIVSNADKFPLPTVPQMHGGYKTQEGDYPSRYMQGGEQKRLPFNSHLDSASSTSSARFGNRSTLARGAQIDRDNTDGLADFLKFNEPPLLVRAPTSKEDNSAMSKFKNFSFSRKSKRTELSGFV</sequence>
<feature type="compositionally biased region" description="Basic and acidic residues" evidence="1">
    <location>
        <begin position="753"/>
        <end position="785"/>
    </location>
</feature>
<proteinExistence type="predicted"/>
<feature type="region of interest" description="Disordered" evidence="1">
    <location>
        <begin position="696"/>
        <end position="716"/>
    </location>
</feature>
<feature type="region of interest" description="Disordered" evidence="1">
    <location>
        <begin position="524"/>
        <end position="612"/>
    </location>
</feature>
<feature type="region of interest" description="Disordered" evidence="1">
    <location>
        <begin position="1170"/>
        <end position="1190"/>
    </location>
</feature>
<evidence type="ECO:0000313" key="3">
    <source>
        <dbReference type="Proteomes" id="UP001447188"/>
    </source>
</evidence>
<feature type="region of interest" description="Disordered" evidence="1">
    <location>
        <begin position="439"/>
        <end position="509"/>
    </location>
</feature>
<organism evidence="2 3">
    <name type="scientific">Discina gigas</name>
    <dbReference type="NCBI Taxonomy" id="1032678"/>
    <lineage>
        <taxon>Eukaryota</taxon>
        <taxon>Fungi</taxon>
        <taxon>Dikarya</taxon>
        <taxon>Ascomycota</taxon>
        <taxon>Pezizomycotina</taxon>
        <taxon>Pezizomycetes</taxon>
        <taxon>Pezizales</taxon>
        <taxon>Discinaceae</taxon>
        <taxon>Discina</taxon>
    </lineage>
</organism>
<evidence type="ECO:0000313" key="2">
    <source>
        <dbReference type="EMBL" id="KAL0639357.1"/>
    </source>
</evidence>
<feature type="region of interest" description="Disordered" evidence="1">
    <location>
        <begin position="1"/>
        <end position="37"/>
    </location>
</feature>
<name>A0ABR3GUG2_9PEZI</name>
<evidence type="ECO:0000256" key="1">
    <source>
        <dbReference type="SAM" id="MobiDB-lite"/>
    </source>
</evidence>
<feature type="compositionally biased region" description="Basic and acidic residues" evidence="1">
    <location>
        <begin position="1"/>
        <end position="14"/>
    </location>
</feature>
<feature type="region of interest" description="Disordered" evidence="1">
    <location>
        <begin position="826"/>
        <end position="850"/>
    </location>
</feature>
<feature type="compositionally biased region" description="Polar residues" evidence="1">
    <location>
        <begin position="555"/>
        <end position="567"/>
    </location>
</feature>
<feature type="region of interest" description="Disordered" evidence="1">
    <location>
        <begin position="1124"/>
        <end position="1150"/>
    </location>
</feature>
<accession>A0ABR3GUG2</accession>
<feature type="compositionally biased region" description="Polar residues" evidence="1">
    <location>
        <begin position="732"/>
        <end position="742"/>
    </location>
</feature>
<dbReference type="Proteomes" id="UP001447188">
    <property type="component" value="Unassembled WGS sequence"/>
</dbReference>
<feature type="compositionally biased region" description="Basic and acidic residues" evidence="1">
    <location>
        <begin position="589"/>
        <end position="598"/>
    </location>
</feature>
<comment type="caution">
    <text evidence="2">The sequence shown here is derived from an EMBL/GenBank/DDBJ whole genome shotgun (WGS) entry which is preliminary data.</text>
</comment>
<protein>
    <submittedName>
        <fullName evidence="2">Uncharacterized protein</fullName>
    </submittedName>
</protein>
<gene>
    <name evidence="2" type="ORF">Q9L58_001584</name>
</gene>
<dbReference type="EMBL" id="JBBBZM010000012">
    <property type="protein sequence ID" value="KAL0639357.1"/>
    <property type="molecule type" value="Genomic_DNA"/>
</dbReference>